<keyword evidence="3" id="KW-1185">Reference proteome</keyword>
<evidence type="ECO:0000313" key="3">
    <source>
        <dbReference type="Proteomes" id="UP000307874"/>
    </source>
</evidence>
<organism evidence="2 3">
    <name type="scientific">Martelella lutilitoris</name>
    <dbReference type="NCBI Taxonomy" id="2583532"/>
    <lineage>
        <taxon>Bacteria</taxon>
        <taxon>Pseudomonadati</taxon>
        <taxon>Pseudomonadota</taxon>
        <taxon>Alphaproteobacteria</taxon>
        <taxon>Hyphomicrobiales</taxon>
        <taxon>Aurantimonadaceae</taxon>
        <taxon>Martelella</taxon>
    </lineage>
</organism>
<dbReference type="InterPro" id="IPR029057">
    <property type="entry name" value="PRTase-like"/>
</dbReference>
<keyword evidence="2" id="KW-0328">Glycosyltransferase</keyword>
<dbReference type="PANTHER" id="PTHR43218:SF1">
    <property type="entry name" value="PHOSPHORIBOSYLTRANSFERASE"/>
    <property type="match status" value="1"/>
</dbReference>
<evidence type="ECO:0000313" key="2">
    <source>
        <dbReference type="EMBL" id="TNB46384.1"/>
    </source>
</evidence>
<dbReference type="SUPFAM" id="SSF53271">
    <property type="entry name" value="PRTase-like"/>
    <property type="match status" value="1"/>
</dbReference>
<name>A0A5C4JML9_9HYPH</name>
<reference evidence="2 3" key="1">
    <citation type="submission" date="2019-05" db="EMBL/GenBank/DDBJ databases">
        <authorList>
            <person name="Lee S.D."/>
        </authorList>
    </citation>
    <scope>NUCLEOTIDE SEQUENCE [LARGE SCALE GENOMIC DNA]</scope>
    <source>
        <strain evidence="2 3">GH2-6</strain>
    </source>
</reference>
<comment type="caution">
    <text evidence="2">The sequence shown here is derived from an EMBL/GenBank/DDBJ whole genome shotgun (WGS) entry which is preliminary data.</text>
</comment>
<dbReference type="Proteomes" id="UP000307874">
    <property type="component" value="Unassembled WGS sequence"/>
</dbReference>
<proteinExistence type="predicted"/>
<protein>
    <submittedName>
        <fullName evidence="2">Adenine phosphoribosyltransferase</fullName>
    </submittedName>
</protein>
<dbReference type="EMBL" id="VCLB01000010">
    <property type="protein sequence ID" value="TNB46384.1"/>
    <property type="molecule type" value="Genomic_DNA"/>
</dbReference>
<reference evidence="2 3" key="2">
    <citation type="submission" date="2019-06" db="EMBL/GenBank/DDBJ databases">
        <title>Martelella lutilitoris sp. nov., isolated from a tidal mudflat.</title>
        <authorList>
            <person name="Kim Y.-J."/>
        </authorList>
    </citation>
    <scope>NUCLEOTIDE SEQUENCE [LARGE SCALE GENOMIC DNA]</scope>
    <source>
        <strain evidence="2 3">GH2-6</strain>
    </source>
</reference>
<evidence type="ECO:0000259" key="1">
    <source>
        <dbReference type="Pfam" id="PF00156"/>
    </source>
</evidence>
<dbReference type="RefSeq" id="WP_138749832.1">
    <property type="nucleotide sequence ID" value="NZ_VCLB01000010.1"/>
</dbReference>
<dbReference type="AlphaFoldDB" id="A0A5C4JML9"/>
<dbReference type="OrthoDB" id="7849164at2"/>
<gene>
    <name evidence="2" type="ORF">FF124_17825</name>
</gene>
<dbReference type="InterPro" id="IPR000836">
    <property type="entry name" value="PRTase_dom"/>
</dbReference>
<sequence length="211" mass="22209">MTQSFAPVVTEQAHAVSVAGFTVELPLVAIKPDLAISLMMVIDLGVRFGEHCGKALADRLSPMEPDIVVGAATLGIPVAIEVTRALGLDRYVILQKSPKVHLGSALEQKITSITSKGEQRLLLDDRAVPLLKGRRVVVVDDVVASGSSLRGSVDLVRKAGGNVVGLGVILTEGREWESALGSDAALVQSLAHIPQFGPGENGRWVARPEGL</sequence>
<dbReference type="GO" id="GO:0016757">
    <property type="term" value="F:glycosyltransferase activity"/>
    <property type="evidence" value="ECO:0007669"/>
    <property type="project" value="UniProtKB-KW"/>
</dbReference>
<dbReference type="PANTHER" id="PTHR43218">
    <property type="entry name" value="PHOSPHORIBOSYLTRANSFERASE-RELATED"/>
    <property type="match status" value="1"/>
</dbReference>
<feature type="domain" description="Phosphoribosyltransferase" evidence="1">
    <location>
        <begin position="55"/>
        <end position="177"/>
    </location>
</feature>
<dbReference type="Gene3D" id="3.40.50.2020">
    <property type="match status" value="1"/>
</dbReference>
<keyword evidence="2" id="KW-0808">Transferase</keyword>
<dbReference type="Pfam" id="PF00156">
    <property type="entry name" value="Pribosyltran"/>
    <property type="match status" value="1"/>
</dbReference>
<accession>A0A5C4JML9</accession>
<dbReference type="CDD" id="cd06223">
    <property type="entry name" value="PRTases_typeI"/>
    <property type="match status" value="1"/>
</dbReference>